<dbReference type="eggNOG" id="arCOG01617">
    <property type="taxonomic scope" value="Archaea"/>
</dbReference>
<dbReference type="PANTHER" id="PTHR43312">
    <property type="entry name" value="D-THREO-ALDOSE 1-DEHYDROGENASE"/>
    <property type="match status" value="1"/>
</dbReference>
<dbReference type="BioCyc" id="PSP1104324:GJSN-2465-MONOMER"/>
<gene>
    <name evidence="2" type="ORF">P186_2519</name>
</gene>
<proteinExistence type="predicted"/>
<evidence type="ECO:0000313" key="2">
    <source>
        <dbReference type="EMBL" id="AET33905.1"/>
    </source>
</evidence>
<organism evidence="2 3">
    <name type="scientific">Pyrobaculum ferrireducens</name>
    <dbReference type="NCBI Taxonomy" id="1104324"/>
    <lineage>
        <taxon>Archaea</taxon>
        <taxon>Thermoproteota</taxon>
        <taxon>Thermoprotei</taxon>
        <taxon>Thermoproteales</taxon>
        <taxon>Thermoproteaceae</taxon>
        <taxon>Pyrobaculum</taxon>
    </lineage>
</organism>
<sequence>MGLRLSEIGFGGWVVGSDLYRVDDDVARALVKRALDLGINFFDTADVYGRGRSEALLGEWLRGHDVVISTKVGYDFYGGGRPARRFDPRYLEMAVSRSAERLGRRPNILMLHNPPAGAVREVAGYVLSRRGVWADYVGAALGPEVDVLEEGIAALEAGLDALMFVFNILEQEPGLELIRRGAGRILLARVPHASDVLTDSFKPEFPPEDHRSLRPREWLVKARRLVEAEIAPLARELGLSLGQYAVKFVLSFPVTSVVVTATSLEELEEYASASDGKPLPRDHLERIGEFWAKYREVLQSPPPALA</sequence>
<dbReference type="SUPFAM" id="SSF51430">
    <property type="entry name" value="NAD(P)-linked oxidoreductase"/>
    <property type="match status" value="1"/>
</dbReference>
<evidence type="ECO:0000313" key="3">
    <source>
        <dbReference type="Proteomes" id="UP000005867"/>
    </source>
</evidence>
<dbReference type="Gene3D" id="3.20.20.100">
    <property type="entry name" value="NADP-dependent oxidoreductase domain"/>
    <property type="match status" value="1"/>
</dbReference>
<dbReference type="KEGG" id="pyr:P186_2519"/>
<reference evidence="2 3" key="1">
    <citation type="journal article" date="2012" name="J. Bacteriol.">
        <title>Complete genome sequence of strain 1860, a crenarchaeon of the genus pyrobaculum able to grow with various electron acceptors.</title>
        <authorList>
            <person name="Mardanov A.V."/>
            <person name="Gumerov V.M."/>
            <person name="Slobodkina G.B."/>
            <person name="Beletsky A.V."/>
            <person name="Bonch-Osmolovskaya E.A."/>
            <person name="Ravin N.V."/>
            <person name="Skryabin K.G."/>
        </authorList>
    </citation>
    <scope>NUCLEOTIDE SEQUENCE [LARGE SCALE GENOMIC DNA]</scope>
    <source>
        <strain evidence="2 3">1860</strain>
    </source>
</reference>
<dbReference type="STRING" id="1104324.P186_2519"/>
<keyword evidence="3" id="KW-1185">Reference proteome</keyword>
<dbReference type="Pfam" id="PF00248">
    <property type="entry name" value="Aldo_ket_red"/>
    <property type="match status" value="1"/>
</dbReference>
<name>G7VD26_9CREN</name>
<protein>
    <submittedName>
        <fullName evidence="2">Aldo/keto reductase</fullName>
    </submittedName>
</protein>
<dbReference type="PANTHER" id="PTHR43312:SF1">
    <property type="entry name" value="NADP-DEPENDENT OXIDOREDUCTASE DOMAIN-CONTAINING PROTEIN"/>
    <property type="match status" value="1"/>
</dbReference>
<dbReference type="InterPro" id="IPR053135">
    <property type="entry name" value="AKR2_Oxidoreductase"/>
</dbReference>
<evidence type="ECO:0000259" key="1">
    <source>
        <dbReference type="Pfam" id="PF00248"/>
    </source>
</evidence>
<dbReference type="Proteomes" id="UP000005867">
    <property type="component" value="Chromosome"/>
</dbReference>
<dbReference type="InterPro" id="IPR023210">
    <property type="entry name" value="NADP_OxRdtase_dom"/>
</dbReference>
<dbReference type="EMBL" id="CP003098">
    <property type="protein sequence ID" value="AET33905.1"/>
    <property type="molecule type" value="Genomic_DNA"/>
</dbReference>
<dbReference type="InterPro" id="IPR036812">
    <property type="entry name" value="NAD(P)_OxRdtase_dom_sf"/>
</dbReference>
<accession>G7VD26</accession>
<dbReference type="HOGENOM" id="CLU_023205_2_3_2"/>
<dbReference type="AlphaFoldDB" id="G7VD26"/>
<feature type="domain" description="NADP-dependent oxidoreductase" evidence="1">
    <location>
        <begin position="7"/>
        <end position="290"/>
    </location>
</feature>